<proteinExistence type="predicted"/>
<feature type="signal peptide" evidence="1">
    <location>
        <begin position="1"/>
        <end position="26"/>
    </location>
</feature>
<accession>A7RX36</accession>
<dbReference type="EMBL" id="DS469549">
    <property type="protein sequence ID" value="EDO43959.1"/>
    <property type="molecule type" value="Genomic_DNA"/>
</dbReference>
<organism evidence="2 3">
    <name type="scientific">Nematostella vectensis</name>
    <name type="common">Starlet sea anemone</name>
    <dbReference type="NCBI Taxonomy" id="45351"/>
    <lineage>
        <taxon>Eukaryota</taxon>
        <taxon>Metazoa</taxon>
        <taxon>Cnidaria</taxon>
        <taxon>Anthozoa</taxon>
        <taxon>Hexacorallia</taxon>
        <taxon>Actiniaria</taxon>
        <taxon>Edwardsiidae</taxon>
        <taxon>Nematostella</taxon>
    </lineage>
</organism>
<gene>
    <name evidence="2" type="ORF">NEMVEDRAFT_v1g241276</name>
</gene>
<sequence length="125" mass="13971">MATNKSTLVILTVVLTLCLITQSAHGFFREGRNLEARRDNNRLGLREARYYGAQGGLHREPEKEEEDALLKRFRGPPFDSSGSSVTRYMLKISNSKLVPVLAMIKTSHFHVAKTLIYAIVGIPGK</sequence>
<evidence type="ECO:0000256" key="1">
    <source>
        <dbReference type="SAM" id="SignalP"/>
    </source>
</evidence>
<evidence type="ECO:0000313" key="3">
    <source>
        <dbReference type="Proteomes" id="UP000001593"/>
    </source>
</evidence>
<dbReference type="HOGENOM" id="CLU_1995296_0_0_1"/>
<keyword evidence="1" id="KW-0732">Signal</keyword>
<keyword evidence="3" id="KW-1185">Reference proteome</keyword>
<dbReference type="InParanoid" id="A7RX36"/>
<dbReference type="Proteomes" id="UP000001593">
    <property type="component" value="Unassembled WGS sequence"/>
</dbReference>
<protein>
    <submittedName>
        <fullName evidence="2">Uncharacterized protein</fullName>
    </submittedName>
</protein>
<dbReference type="AlphaFoldDB" id="A7RX36"/>
<feature type="chain" id="PRO_5002712152" evidence="1">
    <location>
        <begin position="27"/>
        <end position="125"/>
    </location>
</feature>
<name>A7RX36_NEMVE</name>
<reference evidence="2 3" key="1">
    <citation type="journal article" date="2007" name="Science">
        <title>Sea anemone genome reveals ancestral eumetazoan gene repertoire and genomic organization.</title>
        <authorList>
            <person name="Putnam N.H."/>
            <person name="Srivastava M."/>
            <person name="Hellsten U."/>
            <person name="Dirks B."/>
            <person name="Chapman J."/>
            <person name="Salamov A."/>
            <person name="Terry A."/>
            <person name="Shapiro H."/>
            <person name="Lindquist E."/>
            <person name="Kapitonov V.V."/>
            <person name="Jurka J."/>
            <person name="Genikhovich G."/>
            <person name="Grigoriev I.V."/>
            <person name="Lucas S.M."/>
            <person name="Steele R.E."/>
            <person name="Finnerty J.R."/>
            <person name="Technau U."/>
            <person name="Martindale M.Q."/>
            <person name="Rokhsar D.S."/>
        </authorList>
    </citation>
    <scope>NUCLEOTIDE SEQUENCE [LARGE SCALE GENOMIC DNA]</scope>
    <source>
        <strain evidence="3">CH2 X CH6</strain>
    </source>
</reference>
<evidence type="ECO:0000313" key="2">
    <source>
        <dbReference type="EMBL" id="EDO43959.1"/>
    </source>
</evidence>